<sequence>MAQHNQWIPEMEWTSLPRNEIDVWRFSLSSQKEDRKVLSPD</sequence>
<proteinExistence type="predicted"/>
<gene>
    <name evidence="1" type="ORF">METZ01_LOCUS154576</name>
</gene>
<protein>
    <submittedName>
        <fullName evidence="1">Uncharacterized protein</fullName>
    </submittedName>
</protein>
<organism evidence="1">
    <name type="scientific">marine metagenome</name>
    <dbReference type="NCBI Taxonomy" id="408172"/>
    <lineage>
        <taxon>unclassified sequences</taxon>
        <taxon>metagenomes</taxon>
        <taxon>ecological metagenomes</taxon>
    </lineage>
</organism>
<feature type="non-terminal residue" evidence="1">
    <location>
        <position position="1"/>
    </location>
</feature>
<name>A0A382AKR3_9ZZZZ</name>
<accession>A0A382AKR3</accession>
<dbReference type="EMBL" id="UINC01025684">
    <property type="protein sequence ID" value="SVB01722.1"/>
    <property type="molecule type" value="Genomic_DNA"/>
</dbReference>
<feature type="non-terminal residue" evidence="1">
    <location>
        <position position="41"/>
    </location>
</feature>
<dbReference type="AlphaFoldDB" id="A0A382AKR3"/>
<evidence type="ECO:0000313" key="1">
    <source>
        <dbReference type="EMBL" id="SVB01722.1"/>
    </source>
</evidence>
<reference evidence="1" key="1">
    <citation type="submission" date="2018-05" db="EMBL/GenBank/DDBJ databases">
        <authorList>
            <person name="Lanie J.A."/>
            <person name="Ng W.-L."/>
            <person name="Kazmierczak K.M."/>
            <person name="Andrzejewski T.M."/>
            <person name="Davidsen T.M."/>
            <person name="Wayne K.J."/>
            <person name="Tettelin H."/>
            <person name="Glass J.I."/>
            <person name="Rusch D."/>
            <person name="Podicherti R."/>
            <person name="Tsui H.-C.T."/>
            <person name="Winkler M.E."/>
        </authorList>
    </citation>
    <scope>NUCLEOTIDE SEQUENCE</scope>
</reference>